<evidence type="ECO:0000259" key="4">
    <source>
        <dbReference type="PROSITE" id="PS50949"/>
    </source>
</evidence>
<keyword evidence="3" id="KW-0804">Transcription</keyword>
<dbReference type="SUPFAM" id="SSF46785">
    <property type="entry name" value="Winged helix' DNA-binding domain"/>
    <property type="match status" value="1"/>
</dbReference>
<dbReference type="InterPro" id="IPR011711">
    <property type="entry name" value="GntR_C"/>
</dbReference>
<dbReference type="SUPFAM" id="SSF48008">
    <property type="entry name" value="GntR ligand-binding domain-like"/>
    <property type="match status" value="1"/>
</dbReference>
<dbReference type="GO" id="GO:0003677">
    <property type="term" value="F:DNA binding"/>
    <property type="evidence" value="ECO:0007669"/>
    <property type="project" value="UniProtKB-KW"/>
</dbReference>
<evidence type="ECO:0000256" key="2">
    <source>
        <dbReference type="ARBA" id="ARBA00023125"/>
    </source>
</evidence>
<dbReference type="OrthoDB" id="9815654at2"/>
<sequence>MQHDSQKTPAHENVYRTIRDMILRGDFAPGQPVTIQGLAELLGAGMTPVREAIRRLTSEGALQFQGNRRVSVPELTEAQIDEILFARTILEPELARIAATRVTVEELCALTTTDAALDAAIERGDAQGYLHHNYRFHMTLYEASGAEVLLPLVRTLWLRAAPSLRVMCGLFGTRNLPDMHQMALEALRRGDAEAVARALEADIRQGMENVRLALFARAGVTGQDNLIKQG</sequence>
<dbReference type="InterPro" id="IPR000524">
    <property type="entry name" value="Tscrpt_reg_HTH_GntR"/>
</dbReference>
<dbReference type="Pfam" id="PF07729">
    <property type="entry name" value="FCD"/>
    <property type="match status" value="1"/>
</dbReference>
<keyword evidence="2 5" id="KW-0238">DNA-binding</keyword>
<keyword evidence="6" id="KW-1185">Reference proteome</keyword>
<evidence type="ECO:0000313" key="5">
    <source>
        <dbReference type="EMBL" id="TCP61328.1"/>
    </source>
</evidence>
<comment type="caution">
    <text evidence="5">The sequence shown here is derived from an EMBL/GenBank/DDBJ whole genome shotgun (WGS) entry which is preliminary data.</text>
</comment>
<dbReference type="GO" id="GO:0003700">
    <property type="term" value="F:DNA-binding transcription factor activity"/>
    <property type="evidence" value="ECO:0007669"/>
    <property type="project" value="InterPro"/>
</dbReference>
<dbReference type="PANTHER" id="PTHR43537:SF39">
    <property type="entry name" value="HTH-TYPE TRANSCRIPTIONAL REGULATOR MCBR"/>
    <property type="match status" value="1"/>
</dbReference>
<dbReference type="RefSeq" id="WP_132951116.1">
    <property type="nucleotide sequence ID" value="NZ_SLXU01000005.1"/>
</dbReference>
<evidence type="ECO:0000256" key="1">
    <source>
        <dbReference type="ARBA" id="ARBA00023015"/>
    </source>
</evidence>
<organism evidence="5 6">
    <name type="scientific">Rhodovulum bhavnagarense</name>
    <dbReference type="NCBI Taxonomy" id="992286"/>
    <lineage>
        <taxon>Bacteria</taxon>
        <taxon>Pseudomonadati</taxon>
        <taxon>Pseudomonadota</taxon>
        <taxon>Alphaproteobacteria</taxon>
        <taxon>Rhodobacterales</taxon>
        <taxon>Paracoccaceae</taxon>
        <taxon>Rhodovulum</taxon>
    </lineage>
</organism>
<reference evidence="5 6" key="1">
    <citation type="submission" date="2019-03" db="EMBL/GenBank/DDBJ databases">
        <title>Genomic Encyclopedia of Type Strains, Phase IV (KMG-IV): sequencing the most valuable type-strain genomes for metagenomic binning, comparative biology and taxonomic classification.</title>
        <authorList>
            <person name="Goeker M."/>
        </authorList>
    </citation>
    <scope>NUCLEOTIDE SEQUENCE [LARGE SCALE GENOMIC DNA]</scope>
    <source>
        <strain evidence="5 6">DSM 24766</strain>
    </source>
</reference>
<dbReference type="PROSITE" id="PS50949">
    <property type="entry name" value="HTH_GNTR"/>
    <property type="match status" value="1"/>
</dbReference>
<dbReference type="EMBL" id="SLXU01000005">
    <property type="protein sequence ID" value="TCP61328.1"/>
    <property type="molecule type" value="Genomic_DNA"/>
</dbReference>
<evidence type="ECO:0000313" key="6">
    <source>
        <dbReference type="Proteomes" id="UP000295050"/>
    </source>
</evidence>
<dbReference type="PANTHER" id="PTHR43537">
    <property type="entry name" value="TRANSCRIPTIONAL REGULATOR, GNTR FAMILY"/>
    <property type="match status" value="1"/>
</dbReference>
<keyword evidence="1" id="KW-0805">Transcription regulation</keyword>
<dbReference type="Gene3D" id="1.20.120.530">
    <property type="entry name" value="GntR ligand-binding domain-like"/>
    <property type="match status" value="1"/>
</dbReference>
<dbReference type="SMART" id="SM00345">
    <property type="entry name" value="HTH_GNTR"/>
    <property type="match status" value="1"/>
</dbReference>
<accession>A0A4R2RFP5</accession>
<name>A0A4R2RFP5_9RHOB</name>
<dbReference type="Proteomes" id="UP000295050">
    <property type="component" value="Unassembled WGS sequence"/>
</dbReference>
<gene>
    <name evidence="5" type="ORF">EV663_10546</name>
</gene>
<dbReference type="AlphaFoldDB" id="A0A4R2RFP5"/>
<proteinExistence type="predicted"/>
<protein>
    <submittedName>
        <fullName evidence="5">DNA-binding GntR family transcriptional regulator</fullName>
    </submittedName>
</protein>
<dbReference type="SMART" id="SM00895">
    <property type="entry name" value="FCD"/>
    <property type="match status" value="1"/>
</dbReference>
<dbReference type="InterPro" id="IPR036388">
    <property type="entry name" value="WH-like_DNA-bd_sf"/>
</dbReference>
<evidence type="ECO:0000256" key="3">
    <source>
        <dbReference type="ARBA" id="ARBA00023163"/>
    </source>
</evidence>
<dbReference type="InterPro" id="IPR036390">
    <property type="entry name" value="WH_DNA-bd_sf"/>
</dbReference>
<dbReference type="Pfam" id="PF00392">
    <property type="entry name" value="GntR"/>
    <property type="match status" value="1"/>
</dbReference>
<dbReference type="InterPro" id="IPR008920">
    <property type="entry name" value="TF_FadR/GntR_C"/>
</dbReference>
<feature type="domain" description="HTH gntR-type" evidence="4">
    <location>
        <begin position="8"/>
        <end position="75"/>
    </location>
</feature>
<dbReference type="Gene3D" id="1.10.10.10">
    <property type="entry name" value="Winged helix-like DNA-binding domain superfamily/Winged helix DNA-binding domain"/>
    <property type="match status" value="1"/>
</dbReference>